<dbReference type="EMBL" id="CAJNIZ010046793">
    <property type="protein sequence ID" value="CAE7756723.1"/>
    <property type="molecule type" value="Genomic_DNA"/>
</dbReference>
<feature type="non-terminal residue" evidence="1">
    <location>
        <position position="1"/>
    </location>
</feature>
<feature type="non-terminal residue" evidence="1">
    <location>
        <position position="221"/>
    </location>
</feature>
<organism evidence="1 2">
    <name type="scientific">Symbiodinium pilosum</name>
    <name type="common">Dinoflagellate</name>
    <dbReference type="NCBI Taxonomy" id="2952"/>
    <lineage>
        <taxon>Eukaryota</taxon>
        <taxon>Sar</taxon>
        <taxon>Alveolata</taxon>
        <taxon>Dinophyceae</taxon>
        <taxon>Suessiales</taxon>
        <taxon>Symbiodiniaceae</taxon>
        <taxon>Symbiodinium</taxon>
    </lineage>
</organism>
<evidence type="ECO:0000313" key="2">
    <source>
        <dbReference type="Proteomes" id="UP000649617"/>
    </source>
</evidence>
<reference evidence="1" key="1">
    <citation type="submission" date="2021-02" db="EMBL/GenBank/DDBJ databases">
        <authorList>
            <person name="Dougan E. K."/>
            <person name="Rhodes N."/>
            <person name="Thang M."/>
            <person name="Chan C."/>
        </authorList>
    </citation>
    <scope>NUCLEOTIDE SEQUENCE</scope>
</reference>
<dbReference type="AlphaFoldDB" id="A0A812Y4X7"/>
<gene>
    <name evidence="1" type="ORF">SPIL2461_LOCUS22009</name>
</gene>
<dbReference type="OrthoDB" id="418984at2759"/>
<proteinExistence type="predicted"/>
<evidence type="ECO:0000313" key="1">
    <source>
        <dbReference type="EMBL" id="CAE7756723.1"/>
    </source>
</evidence>
<sequence>VLSVRADLIDDREVLAGLSRCLEDMPKRILSQVGWHDASPGLGHALNAGTVAQVNDMSLFGPSVLKVTFPDVYKRFVTDFRLFSHARAILKSLNLRDDKAQIVAAMFDAVGKSERHVLQEFDLTLEARSLWTGQELLAEWPAAYLSWKAAMNSVAQVQSQSWRIGIPTPVADRVARSALVMSRAGGRSLQELVELGVDLLIKWNGVQLFGDLDLRDSETVK</sequence>
<accession>A0A812Y4X7</accession>
<protein>
    <submittedName>
        <fullName evidence="1">Uncharacterized protein</fullName>
    </submittedName>
</protein>
<dbReference type="Proteomes" id="UP000649617">
    <property type="component" value="Unassembled WGS sequence"/>
</dbReference>
<keyword evidence="2" id="KW-1185">Reference proteome</keyword>
<name>A0A812Y4X7_SYMPI</name>
<comment type="caution">
    <text evidence="1">The sequence shown here is derived from an EMBL/GenBank/DDBJ whole genome shotgun (WGS) entry which is preliminary data.</text>
</comment>